<comment type="subunit">
    <text evidence="16">Interacts with soluble adenylyl cyclase (sAC).</text>
</comment>
<keyword evidence="11 21" id="KW-0472">Membrane</keyword>
<feature type="transmembrane region" description="Helical" evidence="21">
    <location>
        <begin position="190"/>
        <end position="212"/>
    </location>
</feature>
<dbReference type="STRING" id="9598.ENSPTRP00000057687"/>
<dbReference type="GO" id="GO:0031514">
    <property type="term" value="C:motile cilium"/>
    <property type="evidence" value="ECO:0007669"/>
    <property type="project" value="UniProtKB-ARBA"/>
</dbReference>
<evidence type="ECO:0000256" key="21">
    <source>
        <dbReference type="SAM" id="Phobius"/>
    </source>
</evidence>
<dbReference type="InterPro" id="IPR000595">
    <property type="entry name" value="cNMP-bd_dom"/>
</dbReference>
<feature type="transmembrane region" description="Helical" evidence="21">
    <location>
        <begin position="224"/>
        <end position="245"/>
    </location>
</feature>
<evidence type="ECO:0000256" key="3">
    <source>
        <dbReference type="ARBA" id="ARBA00022449"/>
    </source>
</evidence>
<evidence type="ECO:0000256" key="14">
    <source>
        <dbReference type="ARBA" id="ARBA00054906"/>
    </source>
</evidence>
<dbReference type="FunFam" id="2.60.120.10:FF:000067">
    <property type="entry name" value="Solute carrier family 9 member C1"/>
    <property type="match status" value="1"/>
</dbReference>
<evidence type="ECO:0000256" key="8">
    <source>
        <dbReference type="ARBA" id="ARBA00023053"/>
    </source>
</evidence>
<feature type="transmembrane region" description="Helical" evidence="21">
    <location>
        <begin position="310"/>
        <end position="333"/>
    </location>
</feature>
<evidence type="ECO:0000256" key="7">
    <source>
        <dbReference type="ARBA" id="ARBA00022989"/>
    </source>
</evidence>
<dbReference type="Gene3D" id="6.10.140.1330">
    <property type="match status" value="1"/>
</dbReference>
<dbReference type="Proteomes" id="UP000236370">
    <property type="component" value="Unassembled WGS sequence"/>
</dbReference>
<keyword evidence="6" id="KW-0282">Flagellum</keyword>
<evidence type="ECO:0000256" key="5">
    <source>
        <dbReference type="ARBA" id="ARBA00022692"/>
    </source>
</evidence>
<comment type="subcellular location">
    <subcellularLocation>
        <location evidence="15">Cell projection</location>
        <location evidence="15">Cilium</location>
        <location evidence="15">Flagellum membrane</location>
        <topology evidence="15">Multi-pass membrane protein</topology>
    </subcellularLocation>
</comment>
<feature type="transmembrane region" description="Helical" evidence="21">
    <location>
        <begin position="384"/>
        <end position="406"/>
    </location>
</feature>
<evidence type="ECO:0000256" key="19">
    <source>
        <dbReference type="ARBA" id="ARBA00077858"/>
    </source>
</evidence>
<proteinExistence type="inferred from homology"/>
<evidence type="ECO:0000256" key="10">
    <source>
        <dbReference type="ARBA" id="ARBA00023069"/>
    </source>
</evidence>
<dbReference type="SUPFAM" id="SSF81324">
    <property type="entry name" value="Voltage-gated potassium channels"/>
    <property type="match status" value="1"/>
</dbReference>
<keyword evidence="7 21" id="KW-1133">Transmembrane helix</keyword>
<feature type="transmembrane region" description="Helical" evidence="21">
    <location>
        <begin position="636"/>
        <end position="654"/>
    </location>
</feature>
<keyword evidence="9" id="KW-0406">Ion transport</keyword>
<keyword evidence="13" id="KW-0966">Cell projection</keyword>
<keyword evidence="3" id="KW-0050">Antiport</keyword>
<dbReference type="Pfam" id="PF00520">
    <property type="entry name" value="Ion_trans"/>
    <property type="match status" value="1"/>
</dbReference>
<dbReference type="InterPro" id="IPR006153">
    <property type="entry name" value="Cation/H_exchanger_TM"/>
</dbReference>
<evidence type="ECO:0000256" key="13">
    <source>
        <dbReference type="ARBA" id="ARBA00023273"/>
    </source>
</evidence>
<feature type="transmembrane region" description="Helical" evidence="21">
    <location>
        <begin position="727"/>
        <end position="747"/>
    </location>
</feature>
<keyword evidence="4" id="KW-1003">Cell membrane</keyword>
<dbReference type="AlphaFoldDB" id="A0A2J8MX86"/>
<dbReference type="InterPro" id="IPR005821">
    <property type="entry name" value="Ion_trans_dom"/>
</dbReference>
<dbReference type="Pfam" id="PF00027">
    <property type="entry name" value="cNMP_binding"/>
    <property type="match status" value="1"/>
</dbReference>
<sequence>MDDHMEIVSNINLHKNFSETWLQYLRSFFFSTEDLPEVILTLSLISSIGAFLNRHLEDFPIPVPVILFLLGCSFEVLSFTSSQVQRYANAIQWMSPDLFFRIFTPVVFFTTAFDMDTYMLQKLFWQILLITIPGFLINYILVLWHLASVNQLLLKPTQRLLFSAILVSSDPMLTAAAIRDLGLSRSLISLINGESLMTSVISLITFTSIMDFDQRLQSKRNHTLAEEIVGGICSYIIASFLFGILSSKLIQFWMSTVFGDDVNHISLIFSILYLIFYICELVGMSGIFTLAIVGLLLNSTSFKAAIEETLLLEFWTFLSRIAFLMVFTFFGLLIPAHTYLYIEFVDIYHSLNIYFTLIVLRFLTLLLMSPVLSRVGHEFSWRWVFIMVCSEMKGMPNINMALLLAYSDLYFGSDKEKSQILFHGVLVCLITLVVNRFILPVAVTILGLRDATSTKYKSVCCTFQHFQELTKSAASALKFDKDLANADWNMIEKAITLENPYMLNEEETTEHQKVKCPHCNKEIDEIFNTEAMELANRRLLSAQIASYQRQYRNEILSQSAVQVLVGAAESFGEKKGKCMSLDTIKNYSESQKTVTFARKLLLNWVYNTRKEKEGPSKYFFFRICHTIVFTEEFEHVGYLVILMNIFPFIISWISQLNVIYHSELKHTNYCFLTLYILEALLKIAAMRKDFFSHAWNIFELAITLIGILHVILIEIDTIKYIFNETEVIVFIKVVQFIRILRIFKLIAPKLLQIIDKRMSHQKTFWYGILKGYVQGEADIMTIIDQITSSKQIKQMLLKQVIRNMEHAIKELGYLEYDHPEIAVTVKTKEEINVMLNMATEILKAFSLKGIISKTEGAGINKLIMAKKKEVLDSQSIIRPLTVEEVLYHIPWLDKNKDYINFIQEKAKVVTFDCGNVIFEEGDEPKGIYIIISGMVKLEKSKPGLGIEQMVESKEKDFPIIDTDYMLSGEIIGEINCLTNEPMKYSATCKTVVETYFIPKTHLYDAFEQCSPLIKHKMWLKIGLAITARKIREHLSYEDCNYKMQLKLSNIYVVDIPMSTKTDIYDENLIYVILIHGAVEDCLLRKTYRAPFLIPITCHQIQSIEDFTKVVVIQTPINMKTFRRNIRKFVPKHKSSLTPGLIGSAGTLEEGIQEETNVKEDGAHSAATARSPQPCSLLGTKFNCKESPRINLRKVRKE</sequence>
<feature type="transmembrane region" description="Helical" evidence="21">
    <location>
        <begin position="697"/>
        <end position="715"/>
    </location>
</feature>
<dbReference type="EMBL" id="NBAG03000241">
    <property type="protein sequence ID" value="PNI64121.1"/>
    <property type="molecule type" value="Genomic_DNA"/>
</dbReference>
<evidence type="ECO:0000256" key="12">
    <source>
        <dbReference type="ARBA" id="ARBA00023201"/>
    </source>
</evidence>
<comment type="similarity">
    <text evidence="1">Belongs to the monovalent cation:proton antiporter 1 (CPA1) transporter (TC 2.A.36) family.</text>
</comment>
<dbReference type="Gene3D" id="2.60.120.10">
    <property type="entry name" value="Jelly Rolls"/>
    <property type="match status" value="1"/>
</dbReference>
<feature type="domain" description="Cyclic nucleotide-binding" evidence="22">
    <location>
        <begin position="909"/>
        <end position="999"/>
    </location>
</feature>
<dbReference type="InterPro" id="IPR014710">
    <property type="entry name" value="RmlC-like_jellyroll"/>
</dbReference>
<accession>A0A2J8MX86</accession>
<evidence type="ECO:0000256" key="15">
    <source>
        <dbReference type="ARBA" id="ARBA00060429"/>
    </source>
</evidence>
<evidence type="ECO:0000256" key="2">
    <source>
        <dbReference type="ARBA" id="ARBA00022448"/>
    </source>
</evidence>
<dbReference type="FunFam" id="1.20.120.350:FF:000050">
    <property type="entry name" value="Solute carrier family 9 member C1"/>
    <property type="match status" value="1"/>
</dbReference>
<dbReference type="InterPro" id="IPR027359">
    <property type="entry name" value="Volt_channel_dom_sf"/>
</dbReference>
<dbReference type="InterPro" id="IPR018422">
    <property type="entry name" value="Cation/H_exchanger_CPA1"/>
</dbReference>
<comment type="function">
    <text evidence="14">Sperm-specific solute carrier involved in intracellular pH regulation of spermatozoa. Required for sperm motility and fertility. Involved in sperm cell hyperactivation, a step needed for sperm motility which is essential late in the preparation of sperm for fertilization. Required for the expression and bicarbonate regulation of the soluble adenylyl cyclase (sAC).</text>
</comment>
<feature type="transmembrane region" description="Helical" evidence="21">
    <location>
        <begin position="124"/>
        <end position="147"/>
    </location>
</feature>
<dbReference type="SUPFAM" id="SSF51206">
    <property type="entry name" value="cAMP-binding domain-like"/>
    <property type="match status" value="1"/>
</dbReference>
<dbReference type="GO" id="GO:0005216">
    <property type="term" value="F:monoatomic ion channel activity"/>
    <property type="evidence" value="ECO:0007669"/>
    <property type="project" value="InterPro"/>
</dbReference>
<dbReference type="Gene3D" id="1.20.120.350">
    <property type="entry name" value="Voltage-gated potassium channels. Chain C"/>
    <property type="match status" value="1"/>
</dbReference>
<protein>
    <recommendedName>
        <fullName evidence="17">Solute carrier family 9 member C1</fullName>
    </recommendedName>
    <alternativeName>
        <fullName evidence="20">Na(+)/H(+) exchanger 10</fullName>
    </alternativeName>
    <alternativeName>
        <fullName evidence="19">Sodium/hydrogen exchanger 10</fullName>
    </alternativeName>
    <alternativeName>
        <fullName evidence="18">Sperm-specific Na(+)/H(+) exchanger</fullName>
    </alternativeName>
</protein>
<evidence type="ECO:0000256" key="1">
    <source>
        <dbReference type="ARBA" id="ARBA00007367"/>
    </source>
</evidence>
<keyword evidence="2" id="KW-0813">Transport</keyword>
<evidence type="ECO:0000256" key="16">
    <source>
        <dbReference type="ARBA" id="ARBA00062754"/>
    </source>
</evidence>
<gene>
    <name evidence="23" type="ORF">CK820_G0016227</name>
</gene>
<evidence type="ECO:0000256" key="20">
    <source>
        <dbReference type="ARBA" id="ARBA00083897"/>
    </source>
</evidence>
<evidence type="ECO:0000259" key="22">
    <source>
        <dbReference type="PROSITE" id="PS50042"/>
    </source>
</evidence>
<feature type="transmembrane region" description="Helical" evidence="21">
    <location>
        <begin position="98"/>
        <end position="118"/>
    </location>
</feature>
<feature type="transmembrane region" description="Helical" evidence="21">
    <location>
        <begin position="59"/>
        <end position="77"/>
    </location>
</feature>
<reference evidence="23 24" key="1">
    <citation type="submission" date="2017-12" db="EMBL/GenBank/DDBJ databases">
        <title>High-resolution comparative analysis of great ape genomes.</title>
        <authorList>
            <person name="Pollen A."/>
            <person name="Hastie A."/>
            <person name="Hormozdiari F."/>
            <person name="Dougherty M."/>
            <person name="Liu R."/>
            <person name="Chaisson M."/>
            <person name="Hoppe E."/>
            <person name="Hill C."/>
            <person name="Pang A."/>
            <person name="Hillier L."/>
            <person name="Baker C."/>
            <person name="Armstrong J."/>
            <person name="Shendure J."/>
            <person name="Paten B."/>
            <person name="Wilson R."/>
            <person name="Chao H."/>
            <person name="Schneider V."/>
            <person name="Ventura M."/>
            <person name="Kronenberg Z."/>
            <person name="Murali S."/>
            <person name="Gordon D."/>
            <person name="Cantsilieris S."/>
            <person name="Munson K."/>
            <person name="Nelson B."/>
            <person name="Raja A."/>
            <person name="Underwood J."/>
            <person name="Diekhans M."/>
            <person name="Fiddes I."/>
            <person name="Haussler D."/>
            <person name="Eichler E."/>
        </authorList>
    </citation>
    <scope>NUCLEOTIDE SEQUENCE [LARGE SCALE GENOMIC DNA]</scope>
    <source>
        <strain evidence="23">Yerkes chimp pedigree #C0471</strain>
    </source>
</reference>
<keyword evidence="8" id="KW-0915">Sodium</keyword>
<name>A0A2J8MX86_PANTR</name>
<feature type="transmembrane region" description="Helical" evidence="21">
    <location>
        <begin position="265"/>
        <end position="298"/>
    </location>
</feature>
<dbReference type="Pfam" id="PF00999">
    <property type="entry name" value="Na_H_Exchanger"/>
    <property type="match status" value="1"/>
</dbReference>
<dbReference type="GO" id="GO:0015385">
    <property type="term" value="F:sodium:proton antiporter activity"/>
    <property type="evidence" value="ECO:0007669"/>
    <property type="project" value="InterPro"/>
</dbReference>
<organism evidence="23 24">
    <name type="scientific">Pan troglodytes</name>
    <name type="common">Chimpanzee</name>
    <dbReference type="NCBI Taxonomy" id="9598"/>
    <lineage>
        <taxon>Eukaryota</taxon>
        <taxon>Metazoa</taxon>
        <taxon>Chordata</taxon>
        <taxon>Craniata</taxon>
        <taxon>Vertebrata</taxon>
        <taxon>Euteleostomi</taxon>
        <taxon>Mammalia</taxon>
        <taxon>Eutheria</taxon>
        <taxon>Euarchontoglires</taxon>
        <taxon>Primates</taxon>
        <taxon>Haplorrhini</taxon>
        <taxon>Catarrhini</taxon>
        <taxon>Hominidae</taxon>
        <taxon>Pan</taxon>
    </lineage>
</organism>
<evidence type="ECO:0000256" key="17">
    <source>
        <dbReference type="ARBA" id="ARBA00072794"/>
    </source>
</evidence>
<evidence type="ECO:0000313" key="24">
    <source>
        <dbReference type="Proteomes" id="UP000236370"/>
    </source>
</evidence>
<keyword evidence="12" id="KW-0739">Sodium transport</keyword>
<evidence type="ECO:0000256" key="4">
    <source>
        <dbReference type="ARBA" id="ARBA00022475"/>
    </source>
</evidence>
<comment type="caution">
    <text evidence="23">The sequence shown here is derived from an EMBL/GenBank/DDBJ whole genome shotgun (WGS) entry which is preliminary data.</text>
</comment>
<feature type="transmembrane region" description="Helical" evidence="21">
    <location>
        <begin position="421"/>
        <end position="448"/>
    </location>
</feature>
<feature type="transmembrane region" description="Helical" evidence="21">
    <location>
        <begin position="159"/>
        <end position="178"/>
    </location>
</feature>
<evidence type="ECO:0000256" key="18">
    <source>
        <dbReference type="ARBA" id="ARBA00077734"/>
    </source>
</evidence>
<evidence type="ECO:0000256" key="11">
    <source>
        <dbReference type="ARBA" id="ARBA00023136"/>
    </source>
</evidence>
<dbReference type="PROSITE" id="PS50042">
    <property type="entry name" value="CNMP_BINDING_3"/>
    <property type="match status" value="1"/>
</dbReference>
<dbReference type="InterPro" id="IPR018490">
    <property type="entry name" value="cNMP-bd_dom_sf"/>
</dbReference>
<evidence type="ECO:0000256" key="9">
    <source>
        <dbReference type="ARBA" id="ARBA00023065"/>
    </source>
</evidence>
<keyword evidence="10" id="KW-0969">Cilium</keyword>
<dbReference type="CDD" id="cd00038">
    <property type="entry name" value="CAP_ED"/>
    <property type="match status" value="1"/>
</dbReference>
<dbReference type="PANTHER" id="PTHR10110:SF87">
    <property type="entry name" value="SODIUM_HYDROGEN EXCHANGER 10"/>
    <property type="match status" value="1"/>
</dbReference>
<keyword evidence="5 21" id="KW-0812">Transmembrane</keyword>
<evidence type="ECO:0000313" key="23">
    <source>
        <dbReference type="EMBL" id="PNI64121.1"/>
    </source>
</evidence>
<dbReference type="GO" id="GO:0016020">
    <property type="term" value="C:membrane"/>
    <property type="evidence" value="ECO:0007669"/>
    <property type="project" value="InterPro"/>
</dbReference>
<dbReference type="PANTHER" id="PTHR10110">
    <property type="entry name" value="SODIUM/HYDROGEN EXCHANGER"/>
    <property type="match status" value="1"/>
</dbReference>
<feature type="transmembrane region" description="Helical" evidence="21">
    <location>
        <begin position="353"/>
        <end position="372"/>
    </location>
</feature>
<evidence type="ECO:0000256" key="6">
    <source>
        <dbReference type="ARBA" id="ARBA00022846"/>
    </source>
</evidence>